<evidence type="ECO:0000313" key="4">
    <source>
        <dbReference type="Proteomes" id="UP000178315"/>
    </source>
</evidence>
<evidence type="ECO:0000259" key="2">
    <source>
        <dbReference type="Pfam" id="PF01978"/>
    </source>
</evidence>
<feature type="domain" description="Transcription regulator TrmB N-terminal" evidence="2">
    <location>
        <begin position="6"/>
        <end position="71"/>
    </location>
</feature>
<sequence length="255" mass="29732">MIHQLLKQLGFSDKEIQIYLAILQHGKATPVEIARATKINRSTVYNIADGLAEKGIIAQDLGGKIKYFVARPPKDLTEIVGKEKKKLDEKQKLIDSAIQELQVFTKDTKYSVPKIVFIGDEDLENYLYKQSPTWNESILKKDKTFTWWGFQDRHFVSHYEEWIDWYWESCPSSKDVSLKLLSNESAEEIKSKKFPRRKIKFFNASEDFTGTIWINGDYVIMIVCAKRPHYLVEIHDELLAHNLRSVFKGIWSNVE</sequence>
<reference evidence="3 4" key="1">
    <citation type="journal article" date="2016" name="Nat. Commun.">
        <title>Thousands of microbial genomes shed light on interconnected biogeochemical processes in an aquifer system.</title>
        <authorList>
            <person name="Anantharaman K."/>
            <person name="Brown C.T."/>
            <person name="Hug L.A."/>
            <person name="Sharon I."/>
            <person name="Castelle C.J."/>
            <person name="Probst A.J."/>
            <person name="Thomas B.C."/>
            <person name="Singh A."/>
            <person name="Wilkins M.J."/>
            <person name="Karaoz U."/>
            <person name="Brodie E.L."/>
            <person name="Williams K.H."/>
            <person name="Hubbard S.S."/>
            <person name="Banfield J.F."/>
        </authorList>
    </citation>
    <scope>NUCLEOTIDE SEQUENCE [LARGE SCALE GENOMIC DNA]</scope>
</reference>
<keyword evidence="1" id="KW-0175">Coiled coil</keyword>
<dbReference type="InterPro" id="IPR011991">
    <property type="entry name" value="ArsR-like_HTH"/>
</dbReference>
<dbReference type="Proteomes" id="UP000178315">
    <property type="component" value="Unassembled WGS sequence"/>
</dbReference>
<dbReference type="EMBL" id="MHJU01000036">
    <property type="protein sequence ID" value="OGY72362.1"/>
    <property type="molecule type" value="Genomic_DNA"/>
</dbReference>
<dbReference type="AlphaFoldDB" id="A0A1G2A691"/>
<organism evidence="3 4">
    <name type="scientific">Candidatus Jacksonbacteria bacterium RIFCSPLOWO2_02_FULL_44_20</name>
    <dbReference type="NCBI Taxonomy" id="1798460"/>
    <lineage>
        <taxon>Bacteria</taxon>
        <taxon>Candidatus Jacksoniibacteriota</taxon>
    </lineage>
</organism>
<dbReference type="CDD" id="cd00090">
    <property type="entry name" value="HTH_ARSR"/>
    <property type="match status" value="1"/>
</dbReference>
<name>A0A1G2A691_9BACT</name>
<accession>A0A1G2A691</accession>
<dbReference type="InterPro" id="IPR002831">
    <property type="entry name" value="Tscrpt_reg_TrmB_N"/>
</dbReference>
<evidence type="ECO:0000313" key="3">
    <source>
        <dbReference type="EMBL" id="OGY72362.1"/>
    </source>
</evidence>
<feature type="coiled-coil region" evidence="1">
    <location>
        <begin position="80"/>
        <end position="107"/>
    </location>
</feature>
<dbReference type="Gene3D" id="1.10.10.10">
    <property type="entry name" value="Winged helix-like DNA-binding domain superfamily/Winged helix DNA-binding domain"/>
    <property type="match status" value="1"/>
</dbReference>
<protein>
    <recommendedName>
        <fullName evidence="2">Transcription regulator TrmB N-terminal domain-containing protein</fullName>
    </recommendedName>
</protein>
<comment type="caution">
    <text evidence="3">The sequence shown here is derived from an EMBL/GenBank/DDBJ whole genome shotgun (WGS) entry which is preliminary data.</text>
</comment>
<dbReference type="InterPro" id="IPR036390">
    <property type="entry name" value="WH_DNA-bd_sf"/>
</dbReference>
<gene>
    <name evidence="3" type="ORF">A3H61_03500</name>
</gene>
<dbReference type="PANTHER" id="PTHR34293:SF1">
    <property type="entry name" value="HTH-TYPE TRANSCRIPTIONAL REGULATOR TRMBL2"/>
    <property type="match status" value="1"/>
</dbReference>
<proteinExistence type="predicted"/>
<dbReference type="InterPro" id="IPR036388">
    <property type="entry name" value="WH-like_DNA-bd_sf"/>
</dbReference>
<dbReference type="InterPro" id="IPR051797">
    <property type="entry name" value="TrmB-like"/>
</dbReference>
<dbReference type="PANTHER" id="PTHR34293">
    <property type="entry name" value="HTH-TYPE TRANSCRIPTIONAL REGULATOR TRMBL2"/>
    <property type="match status" value="1"/>
</dbReference>
<dbReference type="SUPFAM" id="SSF46785">
    <property type="entry name" value="Winged helix' DNA-binding domain"/>
    <property type="match status" value="1"/>
</dbReference>
<dbReference type="Pfam" id="PF01978">
    <property type="entry name" value="TrmB"/>
    <property type="match status" value="1"/>
</dbReference>
<evidence type="ECO:0000256" key="1">
    <source>
        <dbReference type="SAM" id="Coils"/>
    </source>
</evidence>